<name>A0A8H6VQE6_9AGAR</name>
<sequence>MKQTTIVVAGLHIQTYTTDDFGSSAKPVVALFLLHGRMGSSQDGHIQALASGLLAASRSTHNKDILVITFDQRNHGTRLVDKVYNLDFETNPNHAIDMFAIQQIVGTAKDVSFLIDFLPAYIFPHGERTVDKWGVAGISLGGHSAWLSGAFDPRIQIVIPMIGCPDYFALIHPRAASKGIAAAPPHFPATFVKVVRDNSPKVAQFEGKRVLVLSGEIDRLVPWGASESFVGQLKSVPGQKQVVVLPGVGHEIPDEMVRRAVEFVVPELE</sequence>
<dbReference type="RefSeq" id="XP_037213618.1">
    <property type="nucleotide sequence ID" value="XM_037370062.1"/>
</dbReference>
<evidence type="ECO:0000313" key="2">
    <source>
        <dbReference type="Proteomes" id="UP000636479"/>
    </source>
</evidence>
<reference evidence="1" key="1">
    <citation type="submission" date="2020-05" db="EMBL/GenBank/DDBJ databases">
        <title>Mycena genomes resolve the evolution of fungal bioluminescence.</title>
        <authorList>
            <person name="Tsai I.J."/>
        </authorList>
    </citation>
    <scope>NUCLEOTIDE SEQUENCE</scope>
    <source>
        <strain evidence="1">171206Taipei</strain>
    </source>
</reference>
<gene>
    <name evidence="1" type="ORF">MIND_01363600</name>
</gene>
<dbReference type="PANTHER" id="PTHR47381">
    <property type="entry name" value="ALPHA/BETA-HYDROLASES SUPERFAMILY PROTEIN"/>
    <property type="match status" value="1"/>
</dbReference>
<dbReference type="GeneID" id="59352578"/>
<organism evidence="1 2">
    <name type="scientific">Mycena indigotica</name>
    <dbReference type="NCBI Taxonomy" id="2126181"/>
    <lineage>
        <taxon>Eukaryota</taxon>
        <taxon>Fungi</taxon>
        <taxon>Dikarya</taxon>
        <taxon>Basidiomycota</taxon>
        <taxon>Agaricomycotina</taxon>
        <taxon>Agaricomycetes</taxon>
        <taxon>Agaricomycetidae</taxon>
        <taxon>Agaricales</taxon>
        <taxon>Marasmiineae</taxon>
        <taxon>Mycenaceae</taxon>
        <taxon>Mycena</taxon>
    </lineage>
</organism>
<proteinExistence type="predicted"/>
<dbReference type="Proteomes" id="UP000636479">
    <property type="component" value="Unassembled WGS sequence"/>
</dbReference>
<dbReference type="PANTHER" id="PTHR47381:SF3">
    <property type="entry name" value="ALPHA_BETA-HYDROLASES SUPERFAMILY PROTEIN"/>
    <property type="match status" value="1"/>
</dbReference>
<dbReference type="EMBL" id="JACAZF010000016">
    <property type="protein sequence ID" value="KAF7289889.1"/>
    <property type="molecule type" value="Genomic_DNA"/>
</dbReference>
<evidence type="ECO:0000313" key="1">
    <source>
        <dbReference type="EMBL" id="KAF7289889.1"/>
    </source>
</evidence>
<keyword evidence="2" id="KW-1185">Reference proteome</keyword>
<comment type="caution">
    <text evidence="1">The sequence shown here is derived from an EMBL/GenBank/DDBJ whole genome shotgun (WGS) entry which is preliminary data.</text>
</comment>
<accession>A0A8H6VQE6</accession>
<dbReference type="Gene3D" id="3.40.50.1820">
    <property type="entry name" value="alpha/beta hydrolase"/>
    <property type="match status" value="1"/>
</dbReference>
<dbReference type="AlphaFoldDB" id="A0A8H6VQE6"/>
<protein>
    <submittedName>
        <fullName evidence="1">Uncharacterized protein</fullName>
    </submittedName>
</protein>
<dbReference type="InterPro" id="IPR029058">
    <property type="entry name" value="AB_hydrolase_fold"/>
</dbReference>
<dbReference type="OrthoDB" id="2152248at2759"/>
<dbReference type="SUPFAM" id="SSF53474">
    <property type="entry name" value="alpha/beta-Hydrolases"/>
    <property type="match status" value="1"/>
</dbReference>